<feature type="compositionally biased region" description="Low complexity" evidence="1">
    <location>
        <begin position="166"/>
        <end position="175"/>
    </location>
</feature>
<feature type="compositionally biased region" description="Low complexity" evidence="1">
    <location>
        <begin position="28"/>
        <end position="38"/>
    </location>
</feature>
<feature type="compositionally biased region" description="Pro residues" evidence="1">
    <location>
        <begin position="340"/>
        <end position="350"/>
    </location>
</feature>
<evidence type="ECO:0000256" key="1">
    <source>
        <dbReference type="SAM" id="MobiDB-lite"/>
    </source>
</evidence>
<feature type="compositionally biased region" description="Polar residues" evidence="1">
    <location>
        <begin position="41"/>
        <end position="53"/>
    </location>
</feature>
<feature type="compositionally biased region" description="Polar residues" evidence="1">
    <location>
        <begin position="221"/>
        <end position="240"/>
    </location>
</feature>
<dbReference type="STRING" id="205917.A0A4Y9XSB5"/>
<comment type="caution">
    <text evidence="2">The sequence shown here is derived from an EMBL/GenBank/DDBJ whole genome shotgun (WGS) entry which is preliminary data.</text>
</comment>
<feature type="non-terminal residue" evidence="2">
    <location>
        <position position="385"/>
    </location>
</feature>
<name>A0A4Y9XSB5_9AGAM</name>
<dbReference type="OrthoDB" id="306690at2759"/>
<dbReference type="AlphaFoldDB" id="A0A4Y9XSB5"/>
<feature type="compositionally biased region" description="Low complexity" evidence="1">
    <location>
        <begin position="292"/>
        <end position="303"/>
    </location>
</feature>
<feature type="region of interest" description="Disordered" evidence="1">
    <location>
        <begin position="1"/>
        <end position="56"/>
    </location>
</feature>
<gene>
    <name evidence="2" type="ORF">EVG20_g10308</name>
</gene>
<dbReference type="EMBL" id="SEOQ01001215">
    <property type="protein sequence ID" value="TFY53006.1"/>
    <property type="molecule type" value="Genomic_DNA"/>
</dbReference>
<feature type="compositionally biased region" description="Polar residues" evidence="1">
    <location>
        <begin position="258"/>
        <end position="273"/>
    </location>
</feature>
<protein>
    <submittedName>
        <fullName evidence="2">Uncharacterized protein</fullName>
    </submittedName>
</protein>
<keyword evidence="3" id="KW-1185">Reference proteome</keyword>
<evidence type="ECO:0000313" key="3">
    <source>
        <dbReference type="Proteomes" id="UP000298327"/>
    </source>
</evidence>
<feature type="compositionally biased region" description="Basic and acidic residues" evidence="1">
    <location>
        <begin position="376"/>
        <end position="385"/>
    </location>
</feature>
<sequence length="385" mass="40915">MSGPPHPISPPPGAAPPASTGVRRHHTITATSRTARAAGRNTISEEAQEQQAWNDDEVVDQEWVGAVGAVGEKGGSLHRQSSLPTRYNRAYGQGQAGNSRTMNSLSAIAGQEGEEEDWEREMRGLRNDDDVRILLTQGPRTPPLTTIQGLTTADHPQHQQVMETHSQSSSGSPLSPHFATIPSPPPGNNAGGVRRHQSLTYGAATGGPRRMAPSGLKRAGTLQTQIRAPGQAPQTPSPTNADEEFVGESTTGHEDESYFNSRQGSGQQGQYPTSPIGRSPWSTPSNEWRTPGGSHVGSNNNSNVAIDDVQRALSSLDINNQQNPAYQGNYPGGQSAHPPRFNPSHPPPQHAPGMRTPNGGNGSHGSGRKLQLVTDLDERKANMSG</sequence>
<proteinExistence type="predicted"/>
<feature type="compositionally biased region" description="Polar residues" evidence="1">
    <location>
        <begin position="315"/>
        <end position="326"/>
    </location>
</feature>
<accession>A0A4Y9XSB5</accession>
<reference evidence="2 3" key="1">
    <citation type="submission" date="2019-02" db="EMBL/GenBank/DDBJ databases">
        <title>Genome sequencing of the rare red list fungi Dentipellis fragilis.</title>
        <authorList>
            <person name="Buettner E."/>
            <person name="Kellner H."/>
        </authorList>
    </citation>
    <scope>NUCLEOTIDE SEQUENCE [LARGE SCALE GENOMIC DNA]</scope>
    <source>
        <strain evidence="2 3">DSM 105465</strain>
    </source>
</reference>
<organism evidence="2 3">
    <name type="scientific">Dentipellis fragilis</name>
    <dbReference type="NCBI Taxonomy" id="205917"/>
    <lineage>
        <taxon>Eukaryota</taxon>
        <taxon>Fungi</taxon>
        <taxon>Dikarya</taxon>
        <taxon>Basidiomycota</taxon>
        <taxon>Agaricomycotina</taxon>
        <taxon>Agaricomycetes</taxon>
        <taxon>Russulales</taxon>
        <taxon>Hericiaceae</taxon>
        <taxon>Dentipellis</taxon>
    </lineage>
</organism>
<dbReference type="Proteomes" id="UP000298327">
    <property type="component" value="Unassembled WGS sequence"/>
</dbReference>
<feature type="region of interest" description="Disordered" evidence="1">
    <location>
        <begin position="315"/>
        <end position="385"/>
    </location>
</feature>
<evidence type="ECO:0000313" key="2">
    <source>
        <dbReference type="EMBL" id="TFY53006.1"/>
    </source>
</evidence>
<feature type="region of interest" description="Disordered" evidence="1">
    <location>
        <begin position="154"/>
        <end position="303"/>
    </location>
</feature>
<feature type="compositionally biased region" description="Pro residues" evidence="1">
    <location>
        <begin position="1"/>
        <end position="15"/>
    </location>
</feature>